<comment type="similarity">
    <text evidence="9">Belongs to the OXA1/ALB3/YidC family.</text>
</comment>
<keyword evidence="3" id="KW-1003">Cell membrane</keyword>
<dbReference type="HOGENOM" id="CLU_058030_0_0_14"/>
<feature type="transmembrane region" description="Helical" evidence="10">
    <location>
        <begin position="28"/>
        <end position="47"/>
    </location>
</feature>
<evidence type="ECO:0000313" key="12">
    <source>
        <dbReference type="EMBL" id="AGM25593.1"/>
    </source>
</evidence>
<accession>R4U4V8</accession>
<dbReference type="eggNOG" id="COG0706">
    <property type="taxonomic scope" value="Bacteria"/>
</dbReference>
<dbReference type="OrthoDB" id="394558at2"/>
<evidence type="ECO:0000256" key="9">
    <source>
        <dbReference type="RuleBase" id="RU003945"/>
    </source>
</evidence>
<dbReference type="GO" id="GO:0005886">
    <property type="term" value="C:plasma membrane"/>
    <property type="evidence" value="ECO:0007669"/>
    <property type="project" value="UniProtKB-SubCell"/>
</dbReference>
<dbReference type="GO" id="GO:0015031">
    <property type="term" value="P:protein transport"/>
    <property type="evidence" value="ECO:0007669"/>
    <property type="project" value="UniProtKB-KW"/>
</dbReference>
<keyword evidence="2" id="KW-0813">Transport</keyword>
<feature type="transmembrane region" description="Helical" evidence="10">
    <location>
        <begin position="329"/>
        <end position="348"/>
    </location>
</feature>
<evidence type="ECO:0000256" key="10">
    <source>
        <dbReference type="SAM" id="Phobius"/>
    </source>
</evidence>
<dbReference type="AlphaFoldDB" id="R4U4V8"/>
<evidence type="ECO:0000256" key="2">
    <source>
        <dbReference type="ARBA" id="ARBA00022448"/>
    </source>
</evidence>
<evidence type="ECO:0000313" key="13">
    <source>
        <dbReference type="Proteomes" id="UP000013964"/>
    </source>
</evidence>
<keyword evidence="13" id="KW-1185">Reference proteome</keyword>
<feature type="transmembrane region" description="Helical" evidence="10">
    <location>
        <begin position="306"/>
        <end position="323"/>
    </location>
</feature>
<dbReference type="NCBIfam" id="TIGR03592">
    <property type="entry name" value="yidC_oxa1_cterm"/>
    <property type="match status" value="1"/>
</dbReference>
<gene>
    <name evidence="12" type="ORF">SCHRY_v1c10210</name>
</gene>
<organism evidence="12 13">
    <name type="scientific">Spiroplasma chrysopicola DF-1</name>
    <dbReference type="NCBI Taxonomy" id="1276227"/>
    <lineage>
        <taxon>Bacteria</taxon>
        <taxon>Bacillati</taxon>
        <taxon>Mycoplasmatota</taxon>
        <taxon>Mollicutes</taxon>
        <taxon>Entomoplasmatales</taxon>
        <taxon>Spiroplasmataceae</taxon>
        <taxon>Spiroplasma</taxon>
    </lineage>
</organism>
<name>R4U4V8_9MOLU</name>
<keyword evidence="8" id="KW-0143">Chaperone</keyword>
<dbReference type="Proteomes" id="UP000013964">
    <property type="component" value="Chromosome"/>
</dbReference>
<dbReference type="PANTHER" id="PTHR12428:SF65">
    <property type="entry name" value="CYTOCHROME C OXIDASE ASSEMBLY PROTEIN COX18, MITOCHONDRIAL"/>
    <property type="match status" value="1"/>
</dbReference>
<proteinExistence type="inferred from homology"/>
<dbReference type="EMBL" id="CP005077">
    <property type="protein sequence ID" value="AGM25593.1"/>
    <property type="molecule type" value="Genomic_DNA"/>
</dbReference>
<keyword evidence="4 9" id="KW-0812">Transmembrane</keyword>
<dbReference type="KEGG" id="scr:SCHRY_v1c10210"/>
<dbReference type="Pfam" id="PF02096">
    <property type="entry name" value="60KD_IMP"/>
    <property type="match status" value="1"/>
</dbReference>
<dbReference type="GO" id="GO:0051205">
    <property type="term" value="P:protein insertion into membrane"/>
    <property type="evidence" value="ECO:0007669"/>
    <property type="project" value="TreeGrafter"/>
</dbReference>
<feature type="domain" description="Membrane insertase YidC/Oxa/ALB C-terminal" evidence="11">
    <location>
        <begin position="146"/>
        <end position="344"/>
    </location>
</feature>
<dbReference type="STRING" id="1276227.SCHRY_v1c10210"/>
<feature type="transmembrane region" description="Helical" evidence="10">
    <location>
        <begin position="210"/>
        <end position="231"/>
    </location>
</feature>
<dbReference type="PANTHER" id="PTHR12428">
    <property type="entry name" value="OXA1"/>
    <property type="match status" value="1"/>
</dbReference>
<evidence type="ECO:0000256" key="1">
    <source>
        <dbReference type="ARBA" id="ARBA00004651"/>
    </source>
</evidence>
<keyword evidence="5" id="KW-0653">Protein transport</keyword>
<evidence type="ECO:0000256" key="5">
    <source>
        <dbReference type="ARBA" id="ARBA00022927"/>
    </source>
</evidence>
<keyword evidence="7 10" id="KW-0472">Membrane</keyword>
<feature type="transmembrane region" description="Helical" evidence="10">
    <location>
        <begin position="263"/>
        <end position="286"/>
    </location>
</feature>
<evidence type="ECO:0000256" key="4">
    <source>
        <dbReference type="ARBA" id="ARBA00022692"/>
    </source>
</evidence>
<dbReference type="InterPro" id="IPR028055">
    <property type="entry name" value="YidC/Oxa/ALB_C"/>
</dbReference>
<dbReference type="InterPro" id="IPR001708">
    <property type="entry name" value="YidC/ALB3/OXA1/COX18"/>
</dbReference>
<evidence type="ECO:0000256" key="6">
    <source>
        <dbReference type="ARBA" id="ARBA00022989"/>
    </source>
</evidence>
<dbReference type="RefSeq" id="WP_016339411.1">
    <property type="nucleotide sequence ID" value="NC_021280.1"/>
</dbReference>
<sequence>MNYRDYIFTDGKRVRKPWYSLAWKWIKIVLYLFLLISMLWGCGMMMVPKYNYWTIMDATGQNVYKPGVFFEILVGLGANIGKEHFFHVVNGQLYEYGYLGIRTWAEAFTKTASPFYGFFVFPIAWLMVNLINGFGGLANGAGIIGAIFLTSLLVRLITLMFSWKAQKNQDKMQLMQIKQAEIQAKYKNSNDPAAKQKQQMEMMQLYRKEGVSPLSTIGASFLSIPFLIAMFTVVKATRDLKIATIGQISLIEKPWEMIQSGNFIYLSLLFVYLPIQIVSMILPTILNLRKTKVISKEQKKARKRQFIMQGVMIIVFFVVTITIAAGVTIYWIFSAFIQILQTLAFHFIRIHRKTKKRDSSTSSKFKQMFSKKVKLQTPDGIIIPTNVTKTKQVKQVKKVNKATYQPVKKKTKFSLGQDKKKKKDNE</sequence>
<comment type="subcellular location">
    <subcellularLocation>
        <location evidence="1">Cell membrane</location>
        <topology evidence="1">Multi-pass membrane protein</topology>
    </subcellularLocation>
    <subcellularLocation>
        <location evidence="9">Membrane</location>
        <topology evidence="9">Multi-pass membrane protein</topology>
    </subcellularLocation>
</comment>
<reference evidence="12 13" key="1">
    <citation type="journal article" date="2013" name="Genome Biol. Evol.">
        <title>Complete genomes of two dipteran-associated spiroplasmas provided insights into the origin, dynamics, and impacts of viral invasion in spiroplasma.</title>
        <authorList>
            <person name="Ku C."/>
            <person name="Lo W.S."/>
            <person name="Chen L.L."/>
            <person name="Kuo C.H."/>
        </authorList>
    </citation>
    <scope>NUCLEOTIDE SEQUENCE [LARGE SCALE GENOMIC DNA]</scope>
    <source>
        <strain evidence="12 13">DF-1</strain>
    </source>
</reference>
<keyword evidence="6 10" id="KW-1133">Transmembrane helix</keyword>
<feature type="transmembrane region" description="Helical" evidence="10">
    <location>
        <begin position="115"/>
        <end position="135"/>
    </location>
</feature>
<protein>
    <submittedName>
        <fullName evidence="12">Inner membrane protein translocase component YidC</fullName>
    </submittedName>
</protein>
<evidence type="ECO:0000256" key="3">
    <source>
        <dbReference type="ARBA" id="ARBA00022475"/>
    </source>
</evidence>
<evidence type="ECO:0000256" key="8">
    <source>
        <dbReference type="ARBA" id="ARBA00023186"/>
    </source>
</evidence>
<dbReference type="GO" id="GO:0032977">
    <property type="term" value="F:membrane insertase activity"/>
    <property type="evidence" value="ECO:0007669"/>
    <property type="project" value="InterPro"/>
</dbReference>
<evidence type="ECO:0000256" key="7">
    <source>
        <dbReference type="ARBA" id="ARBA00023136"/>
    </source>
</evidence>
<dbReference type="InterPro" id="IPR047196">
    <property type="entry name" value="YidC_ALB_C"/>
</dbReference>
<dbReference type="PATRIC" id="fig|1276227.3.peg.1022"/>
<evidence type="ECO:0000259" key="11">
    <source>
        <dbReference type="Pfam" id="PF02096"/>
    </source>
</evidence>
<feature type="transmembrane region" description="Helical" evidence="10">
    <location>
        <begin position="141"/>
        <end position="163"/>
    </location>
</feature>
<dbReference type="CDD" id="cd20070">
    <property type="entry name" value="5TM_YidC_Alb3"/>
    <property type="match status" value="1"/>
</dbReference>